<dbReference type="EnsemblMetazoa" id="XM_008189706.3">
    <property type="protein sequence ID" value="XP_008187928.1"/>
    <property type="gene ID" value="LOC100166615"/>
</dbReference>
<dbReference type="SUPFAM" id="SSF158235">
    <property type="entry name" value="SOCS box-like"/>
    <property type="match status" value="1"/>
</dbReference>
<feature type="compositionally biased region" description="Low complexity" evidence="1">
    <location>
        <begin position="45"/>
        <end position="58"/>
    </location>
</feature>
<dbReference type="GeneID" id="100166615"/>
<organism evidence="3 4">
    <name type="scientific">Acyrthosiphon pisum</name>
    <name type="common">Pea aphid</name>
    <dbReference type="NCBI Taxonomy" id="7029"/>
    <lineage>
        <taxon>Eukaryota</taxon>
        <taxon>Metazoa</taxon>
        <taxon>Ecdysozoa</taxon>
        <taxon>Arthropoda</taxon>
        <taxon>Hexapoda</taxon>
        <taxon>Insecta</taxon>
        <taxon>Pterygota</taxon>
        <taxon>Neoptera</taxon>
        <taxon>Paraneoptera</taxon>
        <taxon>Hemiptera</taxon>
        <taxon>Sternorrhyncha</taxon>
        <taxon>Aphidomorpha</taxon>
        <taxon>Aphidoidea</taxon>
        <taxon>Aphididae</taxon>
        <taxon>Macrosiphini</taxon>
        <taxon>Acyrthosiphon</taxon>
    </lineage>
</organism>
<dbReference type="RefSeq" id="XP_008187928.1">
    <property type="nucleotide sequence ID" value="XM_008189706.2"/>
</dbReference>
<dbReference type="InterPro" id="IPR036036">
    <property type="entry name" value="SOCS_box-like_dom_sf"/>
</dbReference>
<dbReference type="Gene3D" id="1.10.750.20">
    <property type="entry name" value="SOCS box"/>
    <property type="match status" value="1"/>
</dbReference>
<protein>
    <recommendedName>
        <fullName evidence="2">SOCS box domain-containing protein</fullName>
    </recommendedName>
</protein>
<feature type="domain" description="SOCS box" evidence="2">
    <location>
        <begin position="369"/>
        <end position="426"/>
    </location>
</feature>
<evidence type="ECO:0000313" key="4">
    <source>
        <dbReference type="Proteomes" id="UP000007819"/>
    </source>
</evidence>
<dbReference type="OrthoDB" id="194358at2759"/>
<feature type="region of interest" description="Disordered" evidence="1">
    <location>
        <begin position="1"/>
        <end position="58"/>
    </location>
</feature>
<dbReference type="PROSITE" id="PS50225">
    <property type="entry name" value="SOCS"/>
    <property type="match status" value="1"/>
</dbReference>
<sequence length="426" mass="48383">MKEHRTKGLRVTTTESIISDKNDTMTEGAEGCSDDPLASLQLDVASGGPSSESQQPESQAEVSTLCISSADNDIDKIIAGEWHGGECKTGCCSRCAFREWRLVGDKLQLFCFKDYDALIATRPAIANIQFCFRFKSSPKCLKHPNVPNANCFIFFDIVSGDIHKNWMQVVRRLKETSANATAAQLRRWSRAVDENGNTALILGAKRLMNCGLFKRAYQFAVMMLKFGSDVNWLNNGGRSLITYTVHYMDQAIDITRLLLNCGATVWLEDCNSEARLHYVKLLKEYRTKTESDLQRCLTDDPIESPLDSIFTWFLRSVMIRRRMDDSCLRTLSLLSQSMGEDPTRMHSHVMRTMFSHAQCYNIFGPVFFQIKKALAPQWVQPHSLQQLCRKSIRRSLFRGRHGNAHPDTVAELNLPKPLESYVSYHD</sequence>
<dbReference type="InterPro" id="IPR001496">
    <property type="entry name" value="SOCS_box"/>
</dbReference>
<proteinExistence type="predicted"/>
<dbReference type="Pfam" id="PF07525">
    <property type="entry name" value="SOCS_box"/>
    <property type="match status" value="1"/>
</dbReference>
<evidence type="ECO:0000259" key="2">
    <source>
        <dbReference type="PROSITE" id="PS50225"/>
    </source>
</evidence>
<dbReference type="SUPFAM" id="SSF48403">
    <property type="entry name" value="Ankyrin repeat"/>
    <property type="match status" value="1"/>
</dbReference>
<dbReference type="SMART" id="SM00969">
    <property type="entry name" value="SOCS_box"/>
    <property type="match status" value="1"/>
</dbReference>
<dbReference type="GO" id="GO:0035556">
    <property type="term" value="P:intracellular signal transduction"/>
    <property type="evidence" value="ECO:0007669"/>
    <property type="project" value="InterPro"/>
</dbReference>
<dbReference type="InterPro" id="IPR036770">
    <property type="entry name" value="Ankyrin_rpt-contain_sf"/>
</dbReference>
<keyword evidence="4" id="KW-1185">Reference proteome</keyword>
<reference evidence="3" key="2">
    <citation type="submission" date="2022-06" db="UniProtKB">
        <authorList>
            <consortium name="EnsemblMetazoa"/>
        </authorList>
    </citation>
    <scope>IDENTIFICATION</scope>
</reference>
<name>A0A8R2B9K1_ACYPI</name>
<dbReference type="Proteomes" id="UP000007819">
    <property type="component" value="Chromosome A3"/>
</dbReference>
<dbReference type="Gene3D" id="1.25.40.20">
    <property type="entry name" value="Ankyrin repeat-containing domain"/>
    <property type="match status" value="1"/>
</dbReference>
<evidence type="ECO:0000256" key="1">
    <source>
        <dbReference type="SAM" id="MobiDB-lite"/>
    </source>
</evidence>
<reference evidence="4" key="1">
    <citation type="submission" date="2010-06" db="EMBL/GenBank/DDBJ databases">
        <authorList>
            <person name="Jiang H."/>
            <person name="Abraham K."/>
            <person name="Ali S."/>
            <person name="Alsbrooks S.L."/>
            <person name="Anim B.N."/>
            <person name="Anosike U.S."/>
            <person name="Attaway T."/>
            <person name="Bandaranaike D.P."/>
            <person name="Battles P.K."/>
            <person name="Bell S.N."/>
            <person name="Bell A.V."/>
            <person name="Beltran B."/>
            <person name="Bickham C."/>
            <person name="Bustamante Y."/>
            <person name="Caleb T."/>
            <person name="Canada A."/>
            <person name="Cardenas V."/>
            <person name="Carter K."/>
            <person name="Chacko J."/>
            <person name="Chandrabose M.N."/>
            <person name="Chavez D."/>
            <person name="Chavez A."/>
            <person name="Chen L."/>
            <person name="Chu H.-S."/>
            <person name="Claassen K.J."/>
            <person name="Cockrell R."/>
            <person name="Collins M."/>
            <person name="Cooper J.A."/>
            <person name="Cree A."/>
            <person name="Curry S.M."/>
            <person name="Da Y."/>
            <person name="Dao M.D."/>
            <person name="Das B."/>
            <person name="Davila M.-L."/>
            <person name="Davy-Carroll L."/>
            <person name="Denson S."/>
            <person name="Dinh H."/>
            <person name="Ebong V.E."/>
            <person name="Edwards J.R."/>
            <person name="Egan A."/>
            <person name="El-Daye J."/>
            <person name="Escobedo L."/>
            <person name="Fernandez S."/>
            <person name="Fernando P.R."/>
            <person name="Flagg N."/>
            <person name="Forbes L.D."/>
            <person name="Fowler R.G."/>
            <person name="Fu Q."/>
            <person name="Gabisi R.A."/>
            <person name="Ganer J."/>
            <person name="Garbino Pronczuk A."/>
            <person name="Garcia R.M."/>
            <person name="Garner T."/>
            <person name="Garrett T.E."/>
            <person name="Gonzalez D.A."/>
            <person name="Hamid H."/>
            <person name="Hawkins E.S."/>
            <person name="Hirani K."/>
            <person name="Hogues M.E."/>
            <person name="Hollins B."/>
            <person name="Hsiao C.-H."/>
            <person name="Jabil R."/>
            <person name="James M.L."/>
            <person name="Jhangiani S.N."/>
            <person name="Johnson B."/>
            <person name="Johnson Q."/>
            <person name="Joshi V."/>
            <person name="Kalu J.B."/>
            <person name="Kam C."/>
            <person name="Kashfia A."/>
            <person name="Keebler J."/>
            <person name="Kisamo H."/>
            <person name="Kovar C.L."/>
            <person name="Lago L.A."/>
            <person name="Lai C.-Y."/>
            <person name="Laidlaw J."/>
            <person name="Lara F."/>
            <person name="Le T.-K."/>
            <person name="Lee S.L."/>
            <person name="Legall F.H."/>
            <person name="Lemon S.J."/>
            <person name="Lewis L.R."/>
            <person name="Li B."/>
            <person name="Liu Y."/>
            <person name="Liu Y.-S."/>
            <person name="Lopez J."/>
            <person name="Lozado R.J."/>
            <person name="Lu J."/>
            <person name="Madu R.C."/>
            <person name="Maheshwari M."/>
            <person name="Maheshwari R."/>
            <person name="Malloy K."/>
            <person name="Martinez E."/>
            <person name="Mathew T."/>
            <person name="Mercado I.C."/>
            <person name="Mercado C."/>
            <person name="Meyer B."/>
            <person name="Montgomery K."/>
            <person name="Morgan M.B."/>
            <person name="Munidasa M."/>
            <person name="Nazareth L.V."/>
            <person name="Nelson J."/>
            <person name="Ng B.M."/>
            <person name="Nguyen N.B."/>
            <person name="Nguyen P.Q."/>
            <person name="Nguyen T."/>
            <person name="Obregon M."/>
            <person name="Okwuonu G.O."/>
            <person name="Onwere C.G."/>
            <person name="Orozco G."/>
            <person name="Parra A."/>
            <person name="Patel S."/>
            <person name="Patil S."/>
            <person name="Perez A."/>
            <person name="Perez Y."/>
            <person name="Pham C."/>
            <person name="Primus E.L."/>
            <person name="Pu L.-L."/>
            <person name="Puazo M."/>
            <person name="Qin X."/>
            <person name="Quiroz J.B."/>
            <person name="Reese J."/>
            <person name="Richards S."/>
            <person name="Rives C.M."/>
            <person name="Robberts R."/>
            <person name="Ruiz S.J."/>
            <person name="Ruiz M.J."/>
            <person name="Santibanez J."/>
            <person name="Schneider B.W."/>
            <person name="Sisson I."/>
            <person name="Smith M."/>
            <person name="Sodergren E."/>
            <person name="Song X.-Z."/>
            <person name="Song B.B."/>
            <person name="Summersgill H."/>
            <person name="Thelus R."/>
            <person name="Thornton R.D."/>
            <person name="Trejos Z.Y."/>
            <person name="Usmani K."/>
            <person name="Vattathil S."/>
            <person name="Villasana D."/>
            <person name="Walker D.L."/>
            <person name="Wang S."/>
            <person name="Wang K."/>
            <person name="White C.S."/>
            <person name="Williams A.C."/>
            <person name="Williamson J."/>
            <person name="Wilson K."/>
            <person name="Woghiren I.O."/>
            <person name="Woodworth J.R."/>
            <person name="Worley K.C."/>
            <person name="Wright R.A."/>
            <person name="Wu W."/>
            <person name="Young L."/>
            <person name="Zhang L."/>
            <person name="Zhang J."/>
            <person name="Zhu Y."/>
            <person name="Muzny D.M."/>
            <person name="Weinstock G."/>
            <person name="Gibbs R.A."/>
        </authorList>
    </citation>
    <scope>NUCLEOTIDE SEQUENCE [LARGE SCALE GENOMIC DNA]</scope>
    <source>
        <strain evidence="4">LSR1</strain>
    </source>
</reference>
<evidence type="ECO:0000313" key="3">
    <source>
        <dbReference type="EnsemblMetazoa" id="XP_008187928.1"/>
    </source>
</evidence>
<dbReference type="AlphaFoldDB" id="A0A8R2B9K1"/>
<accession>A0A8R2B9K1</accession>
<dbReference type="CDD" id="cd03587">
    <property type="entry name" value="SOCS"/>
    <property type="match status" value="1"/>
</dbReference>